<dbReference type="PANTHER" id="PTHR12227">
    <property type="entry name" value="GLYCERATE KINASE"/>
    <property type="match status" value="1"/>
</dbReference>
<dbReference type="Gene3D" id="3.40.50.10180">
    <property type="entry name" value="Glycerate kinase, MOFRL-like N-terminal domain"/>
    <property type="match status" value="1"/>
</dbReference>
<sequence length="417" mass="42820">MTDMRALARQLYDRAVEAADPARAVHQHFADHPPADTVVGGHSYVIAIGKATPAMLGEALRHIPGPVTALGVTHHQNAQEVPGARILTAGHPEPDQAGLDAGREVIALLEKAGPDDRVYALISGGGSALVPVPRSPLTLADKQAVARILLESGLGITQMNLIRQQLSDLKGGGFLRHAAPAPVTALILSDVIGNELGAIASGPTTAPLGSRADARALLSDRGLLDRLPPAVRDLLETPQEPDPQHAAENHLIGSNEISLEAMRRALGDGWTARIVSDRLVGDVTDAADQIVQAAASAGSIGPTALIFGGETTVQLRGTGRGGRNQELALRVALQGDSLPDHWVFLSGGTDGRDGPTDAAGGIVDGGTLARIGASGQDVETLLANNDSYAALKAAGDLLITGATGTNVADVQVLLLPG</sequence>
<reference evidence="3 4" key="1">
    <citation type="submission" date="2016-10" db="EMBL/GenBank/DDBJ databases">
        <authorList>
            <person name="de Groot N.N."/>
        </authorList>
    </citation>
    <scope>NUCLEOTIDE SEQUENCE [LARGE SCALE GENOMIC DNA]</scope>
    <source>
        <strain evidence="3 4">DSM 8512</strain>
    </source>
</reference>
<evidence type="ECO:0000313" key="4">
    <source>
        <dbReference type="Proteomes" id="UP000199054"/>
    </source>
</evidence>
<dbReference type="EMBL" id="FODE01000005">
    <property type="protein sequence ID" value="SEN36932.1"/>
    <property type="molecule type" value="Genomic_DNA"/>
</dbReference>
<evidence type="ECO:0000259" key="1">
    <source>
        <dbReference type="Pfam" id="PF05161"/>
    </source>
</evidence>
<dbReference type="GO" id="GO:0008887">
    <property type="term" value="F:glycerate kinase activity"/>
    <property type="evidence" value="ECO:0007669"/>
    <property type="project" value="InterPro"/>
</dbReference>
<dbReference type="Gene3D" id="3.40.1480.10">
    <property type="entry name" value="MOFRL domain"/>
    <property type="match status" value="1"/>
</dbReference>
<dbReference type="PANTHER" id="PTHR12227:SF0">
    <property type="entry name" value="GLYCERATE KINASE"/>
    <property type="match status" value="1"/>
</dbReference>
<dbReference type="STRING" id="34002.SAMN04489859_100583"/>
<protein>
    <submittedName>
        <fullName evidence="3">Hydroxypyruvate reductase</fullName>
    </submittedName>
</protein>
<dbReference type="InterPro" id="IPR039760">
    <property type="entry name" value="MOFRL_protein"/>
</dbReference>
<keyword evidence="4" id="KW-1185">Reference proteome</keyword>
<evidence type="ECO:0000259" key="2">
    <source>
        <dbReference type="Pfam" id="PF13660"/>
    </source>
</evidence>
<dbReference type="InterPro" id="IPR037035">
    <property type="entry name" value="GK-like_C_sf"/>
</dbReference>
<name>A0A1H8FZ07_9RHOB</name>
<dbReference type="GO" id="GO:0005737">
    <property type="term" value="C:cytoplasm"/>
    <property type="evidence" value="ECO:0007669"/>
    <property type="project" value="TreeGrafter"/>
</dbReference>
<keyword evidence="3" id="KW-0670">Pyruvate</keyword>
<dbReference type="InterPro" id="IPR025286">
    <property type="entry name" value="MOFRL_assoc_dom"/>
</dbReference>
<dbReference type="Pfam" id="PF05161">
    <property type="entry name" value="MOFRL"/>
    <property type="match status" value="1"/>
</dbReference>
<accession>A0A1H8FZ07</accession>
<feature type="domain" description="MOFRL" evidence="1">
    <location>
        <begin position="304"/>
        <end position="409"/>
    </location>
</feature>
<dbReference type="SUPFAM" id="SSF82544">
    <property type="entry name" value="GckA/TtuD-like"/>
    <property type="match status" value="1"/>
</dbReference>
<proteinExistence type="predicted"/>
<organism evidence="3 4">
    <name type="scientific">Paracoccus alcaliphilus</name>
    <dbReference type="NCBI Taxonomy" id="34002"/>
    <lineage>
        <taxon>Bacteria</taxon>
        <taxon>Pseudomonadati</taxon>
        <taxon>Pseudomonadota</taxon>
        <taxon>Alphaproteobacteria</taxon>
        <taxon>Rhodobacterales</taxon>
        <taxon>Paracoccaceae</taxon>
        <taxon>Paracoccus</taxon>
    </lineage>
</organism>
<dbReference type="InterPro" id="IPR007835">
    <property type="entry name" value="MOFRL"/>
</dbReference>
<dbReference type="AlphaFoldDB" id="A0A1H8FZ07"/>
<evidence type="ECO:0000313" key="3">
    <source>
        <dbReference type="EMBL" id="SEN36932.1"/>
    </source>
</evidence>
<dbReference type="Proteomes" id="UP000199054">
    <property type="component" value="Unassembled WGS sequence"/>
</dbReference>
<gene>
    <name evidence="3" type="ORF">SAMN04489859_100583</name>
</gene>
<dbReference type="Pfam" id="PF13660">
    <property type="entry name" value="DUF4147"/>
    <property type="match status" value="1"/>
</dbReference>
<dbReference type="InterPro" id="IPR038614">
    <property type="entry name" value="GK_N_sf"/>
</dbReference>
<feature type="domain" description="MOFRL-associated" evidence="2">
    <location>
        <begin position="8"/>
        <end position="236"/>
    </location>
</feature>